<dbReference type="AlphaFoldDB" id="A0A553H1I4"/>
<accession>A0A553H1I4</accession>
<dbReference type="Proteomes" id="UP000315235">
    <property type="component" value="Unassembled WGS sequence"/>
</dbReference>
<comment type="caution">
    <text evidence="1">The sequence shown here is derived from an EMBL/GenBank/DDBJ whole genome shotgun (WGS) entry which is preliminary data.</text>
</comment>
<dbReference type="EMBL" id="VJOY01000004">
    <property type="protein sequence ID" value="TRX75607.1"/>
    <property type="molecule type" value="Genomic_DNA"/>
</dbReference>
<gene>
    <name evidence="1" type="ORF">FM069_07640</name>
</gene>
<evidence type="ECO:0000313" key="1">
    <source>
        <dbReference type="EMBL" id="TRX75607.1"/>
    </source>
</evidence>
<reference evidence="1 2" key="1">
    <citation type="submission" date="2019-07" db="EMBL/GenBank/DDBJ databases">
        <title>Pseudomonas mangiferae sp. nov., isolated from bark of mango tree in Thailand.</title>
        <authorList>
            <person name="Srisuk N."/>
            <person name="Anurat P."/>
        </authorList>
    </citation>
    <scope>NUCLEOTIDE SEQUENCE [LARGE SCALE GENOMIC DNA]</scope>
    <source>
        <strain evidence="1 2">DMKU_BBB3-04</strain>
    </source>
</reference>
<dbReference type="OrthoDB" id="6887140at2"/>
<sequence length="130" mass="14257">MATAHDKLVGPVPARIIDAARPIVTPRDGRVADFNVAAWLQLPGLSDLPVSLTLSYRDGDRRREVPVDHGRLNGHGKILLSGIARLPVRLKLEDVQVRLKSAVQVYSLIVEELFVQAVEQVEGDSRHALA</sequence>
<evidence type="ECO:0000313" key="2">
    <source>
        <dbReference type="Proteomes" id="UP000315235"/>
    </source>
</evidence>
<dbReference type="RefSeq" id="WP_143487699.1">
    <property type="nucleotide sequence ID" value="NZ_VJOY01000004.1"/>
</dbReference>
<name>A0A553H1I4_9PSED</name>
<keyword evidence="2" id="KW-1185">Reference proteome</keyword>
<organism evidence="1 2">
    <name type="scientific">Pseudomonas mangiferae</name>
    <dbReference type="NCBI Taxonomy" id="2593654"/>
    <lineage>
        <taxon>Bacteria</taxon>
        <taxon>Pseudomonadati</taxon>
        <taxon>Pseudomonadota</taxon>
        <taxon>Gammaproteobacteria</taxon>
        <taxon>Pseudomonadales</taxon>
        <taxon>Pseudomonadaceae</taxon>
        <taxon>Pseudomonas</taxon>
    </lineage>
</organism>
<protein>
    <submittedName>
        <fullName evidence="1">Uncharacterized protein</fullName>
    </submittedName>
</protein>
<proteinExistence type="predicted"/>